<name>A0A1L8CW54_9THEO</name>
<keyword evidence="3 7" id="KW-0694">RNA-binding</keyword>
<sequence length="152" mass="16940">MMKVILLTEVKKLGKKGDVVEVAEGYGRNYLIAKGLAVEATEGKLKELKEQKEARDRRKEKELMEARALAEKIKSIEVVLYGKCGENGKLFGAITSKDIADALEGAHKIKIDKRKIELKENIKALGVYPVDIKLHPEVSTRLKVVVKEEGRG</sequence>
<protein>
    <recommendedName>
        <fullName evidence="6 7">Large ribosomal subunit protein bL9</fullName>
    </recommendedName>
</protein>
<feature type="coiled-coil region" evidence="8">
    <location>
        <begin position="38"/>
        <end position="69"/>
    </location>
</feature>
<dbReference type="STRING" id="870242.cpu_16680"/>
<accession>A0A1L8CW54</accession>
<evidence type="ECO:0000256" key="5">
    <source>
        <dbReference type="ARBA" id="ARBA00023274"/>
    </source>
</evidence>
<evidence type="ECO:0000256" key="1">
    <source>
        <dbReference type="ARBA" id="ARBA00010605"/>
    </source>
</evidence>
<dbReference type="PROSITE" id="PS00651">
    <property type="entry name" value="RIBOSOMAL_L9"/>
    <property type="match status" value="1"/>
</dbReference>
<dbReference type="Proteomes" id="UP000187485">
    <property type="component" value="Unassembled WGS sequence"/>
</dbReference>
<organism evidence="10 11">
    <name type="scientific">Carboxydothermus pertinax</name>
    <dbReference type="NCBI Taxonomy" id="870242"/>
    <lineage>
        <taxon>Bacteria</taxon>
        <taxon>Bacillati</taxon>
        <taxon>Bacillota</taxon>
        <taxon>Clostridia</taxon>
        <taxon>Thermoanaerobacterales</taxon>
        <taxon>Thermoanaerobacteraceae</taxon>
        <taxon>Carboxydothermus</taxon>
    </lineage>
</organism>
<evidence type="ECO:0000256" key="3">
    <source>
        <dbReference type="ARBA" id="ARBA00022884"/>
    </source>
</evidence>
<dbReference type="InterPro" id="IPR020594">
    <property type="entry name" value="Ribosomal_bL9_bac/chp"/>
</dbReference>
<dbReference type="SUPFAM" id="SSF55658">
    <property type="entry name" value="L9 N-domain-like"/>
    <property type="match status" value="1"/>
</dbReference>
<dbReference type="AlphaFoldDB" id="A0A1L8CW54"/>
<dbReference type="GO" id="GO:0003735">
    <property type="term" value="F:structural constituent of ribosome"/>
    <property type="evidence" value="ECO:0007669"/>
    <property type="project" value="InterPro"/>
</dbReference>
<keyword evidence="8" id="KW-0175">Coiled coil</keyword>
<dbReference type="PANTHER" id="PTHR21368">
    <property type="entry name" value="50S RIBOSOMAL PROTEIN L9"/>
    <property type="match status" value="1"/>
</dbReference>
<evidence type="ECO:0000256" key="7">
    <source>
        <dbReference type="HAMAP-Rule" id="MF_00503"/>
    </source>
</evidence>
<comment type="similarity">
    <text evidence="1 7">Belongs to the bacterial ribosomal protein bL9 family.</text>
</comment>
<dbReference type="InterPro" id="IPR020069">
    <property type="entry name" value="Ribosomal_bL9_C"/>
</dbReference>
<keyword evidence="11" id="KW-1185">Reference proteome</keyword>
<dbReference type="GO" id="GO:0006412">
    <property type="term" value="P:translation"/>
    <property type="evidence" value="ECO:0007669"/>
    <property type="project" value="UniProtKB-UniRule"/>
</dbReference>
<keyword evidence="2 7" id="KW-0699">rRNA-binding</keyword>
<evidence type="ECO:0000256" key="2">
    <source>
        <dbReference type="ARBA" id="ARBA00022730"/>
    </source>
</evidence>
<dbReference type="NCBIfam" id="TIGR00158">
    <property type="entry name" value="L9"/>
    <property type="match status" value="1"/>
</dbReference>
<keyword evidence="5 7" id="KW-0687">Ribonucleoprotein</keyword>
<dbReference type="Gene3D" id="3.10.430.100">
    <property type="entry name" value="Ribosomal protein L9, C-terminal domain"/>
    <property type="match status" value="1"/>
</dbReference>
<dbReference type="FunFam" id="3.40.5.10:FF:000002">
    <property type="entry name" value="50S ribosomal protein L9"/>
    <property type="match status" value="1"/>
</dbReference>
<dbReference type="InterPro" id="IPR036791">
    <property type="entry name" value="Ribosomal_bL9_C_sf"/>
</dbReference>
<evidence type="ECO:0000313" key="11">
    <source>
        <dbReference type="Proteomes" id="UP000187485"/>
    </source>
</evidence>
<keyword evidence="4 7" id="KW-0689">Ribosomal protein</keyword>
<evidence type="ECO:0000256" key="8">
    <source>
        <dbReference type="SAM" id="Coils"/>
    </source>
</evidence>
<dbReference type="SUPFAM" id="SSF55653">
    <property type="entry name" value="Ribosomal protein L9 C-domain"/>
    <property type="match status" value="1"/>
</dbReference>
<gene>
    <name evidence="7" type="primary">rplI</name>
    <name evidence="10" type="ORF">cpu_16680</name>
</gene>
<dbReference type="InterPro" id="IPR009027">
    <property type="entry name" value="Ribosomal_bL9/RNase_H1_N"/>
</dbReference>
<reference evidence="11" key="1">
    <citation type="submission" date="2016-12" db="EMBL/GenBank/DDBJ databases">
        <title>Draft Genome Sequences od Carboxydothermus pertinax and islandicus, Hydrogenogenic Carboxydotrophic Bacteria.</title>
        <authorList>
            <person name="Fukuyama Y."/>
            <person name="Ohmae K."/>
            <person name="Yoneda Y."/>
            <person name="Yoshida T."/>
            <person name="Sako Y."/>
        </authorList>
    </citation>
    <scope>NUCLEOTIDE SEQUENCE [LARGE SCALE GENOMIC DNA]</scope>
    <source>
        <strain evidence="11">Ug1</strain>
    </source>
</reference>
<dbReference type="EMBL" id="BDJK01000032">
    <property type="protein sequence ID" value="GAV23158.1"/>
    <property type="molecule type" value="Genomic_DNA"/>
</dbReference>
<evidence type="ECO:0000259" key="9">
    <source>
        <dbReference type="PROSITE" id="PS00651"/>
    </source>
</evidence>
<comment type="function">
    <text evidence="7">Binds to the 23S rRNA.</text>
</comment>
<feature type="domain" description="Ribosomal protein L9" evidence="9">
    <location>
        <begin position="14"/>
        <end position="41"/>
    </location>
</feature>
<dbReference type="Gene3D" id="3.40.5.10">
    <property type="entry name" value="Ribosomal protein L9, N-terminal domain"/>
    <property type="match status" value="1"/>
</dbReference>
<dbReference type="GO" id="GO:1990904">
    <property type="term" value="C:ribonucleoprotein complex"/>
    <property type="evidence" value="ECO:0007669"/>
    <property type="project" value="UniProtKB-KW"/>
</dbReference>
<dbReference type="Pfam" id="PF01281">
    <property type="entry name" value="Ribosomal_L9_N"/>
    <property type="match status" value="1"/>
</dbReference>
<proteinExistence type="inferred from homology"/>
<dbReference type="InterPro" id="IPR020070">
    <property type="entry name" value="Ribosomal_bL9_N"/>
</dbReference>
<dbReference type="GO" id="GO:0005840">
    <property type="term" value="C:ribosome"/>
    <property type="evidence" value="ECO:0007669"/>
    <property type="project" value="UniProtKB-KW"/>
</dbReference>
<comment type="caution">
    <text evidence="10">The sequence shown here is derived from an EMBL/GenBank/DDBJ whole genome shotgun (WGS) entry which is preliminary data.</text>
</comment>
<dbReference type="HAMAP" id="MF_00503">
    <property type="entry name" value="Ribosomal_bL9"/>
    <property type="match status" value="1"/>
</dbReference>
<dbReference type="InterPro" id="IPR036935">
    <property type="entry name" value="Ribosomal_bL9_N_sf"/>
</dbReference>
<evidence type="ECO:0000256" key="6">
    <source>
        <dbReference type="ARBA" id="ARBA00035292"/>
    </source>
</evidence>
<dbReference type="Pfam" id="PF03948">
    <property type="entry name" value="Ribosomal_L9_C"/>
    <property type="match status" value="1"/>
</dbReference>
<dbReference type="GO" id="GO:0019843">
    <property type="term" value="F:rRNA binding"/>
    <property type="evidence" value="ECO:0007669"/>
    <property type="project" value="UniProtKB-UniRule"/>
</dbReference>
<evidence type="ECO:0000256" key="4">
    <source>
        <dbReference type="ARBA" id="ARBA00022980"/>
    </source>
</evidence>
<evidence type="ECO:0000313" key="10">
    <source>
        <dbReference type="EMBL" id="GAV23158.1"/>
    </source>
</evidence>
<dbReference type="InterPro" id="IPR000244">
    <property type="entry name" value="Ribosomal_bL9"/>
</dbReference>